<accession>A0A8J9YK27</accession>
<evidence type="ECO:0000313" key="2">
    <source>
        <dbReference type="EMBL" id="CAH0730706.1"/>
    </source>
</evidence>
<dbReference type="EMBL" id="OV170228">
    <property type="protein sequence ID" value="CAH0730706.1"/>
    <property type="molecule type" value="Genomic_DNA"/>
</dbReference>
<reference evidence="2" key="1">
    <citation type="submission" date="2021-12" db="EMBL/GenBank/DDBJ databases">
        <authorList>
            <person name="Martin H S."/>
        </authorList>
    </citation>
    <scope>NUCLEOTIDE SEQUENCE</scope>
</reference>
<evidence type="ECO:0000313" key="3">
    <source>
        <dbReference type="Proteomes" id="UP000838878"/>
    </source>
</evidence>
<evidence type="ECO:0000256" key="1">
    <source>
        <dbReference type="SAM" id="MobiDB-lite"/>
    </source>
</evidence>
<keyword evidence="3" id="KW-1185">Reference proteome</keyword>
<dbReference type="AlphaFoldDB" id="A0A8J9YK27"/>
<organism evidence="2 3">
    <name type="scientific">Brenthis ino</name>
    <name type="common">lesser marbled fritillary</name>
    <dbReference type="NCBI Taxonomy" id="405034"/>
    <lineage>
        <taxon>Eukaryota</taxon>
        <taxon>Metazoa</taxon>
        <taxon>Ecdysozoa</taxon>
        <taxon>Arthropoda</taxon>
        <taxon>Hexapoda</taxon>
        <taxon>Insecta</taxon>
        <taxon>Pterygota</taxon>
        <taxon>Neoptera</taxon>
        <taxon>Endopterygota</taxon>
        <taxon>Lepidoptera</taxon>
        <taxon>Glossata</taxon>
        <taxon>Ditrysia</taxon>
        <taxon>Papilionoidea</taxon>
        <taxon>Nymphalidae</taxon>
        <taxon>Heliconiinae</taxon>
        <taxon>Argynnini</taxon>
        <taxon>Brenthis</taxon>
    </lineage>
</organism>
<gene>
    <name evidence="2" type="ORF">BINO364_LOCUS15660</name>
</gene>
<name>A0A8J9YK27_9NEOP</name>
<protein>
    <submittedName>
        <fullName evidence="2">Uncharacterized protein</fullName>
    </submittedName>
</protein>
<feature type="region of interest" description="Disordered" evidence="1">
    <location>
        <begin position="1"/>
        <end position="61"/>
    </location>
</feature>
<feature type="non-terminal residue" evidence="2">
    <location>
        <position position="105"/>
    </location>
</feature>
<sequence>MNAQRLSKEQNQNKQSFSSYVSDPELHTKDTTGSREIESKPPNFVSYRCKRPRESNSPTSQFASFQEEMKEMILALAAEQKRDLAGIASSLTEISSSHLVLDISK</sequence>
<feature type="compositionally biased region" description="Basic and acidic residues" evidence="1">
    <location>
        <begin position="24"/>
        <end position="39"/>
    </location>
</feature>
<proteinExistence type="predicted"/>
<feature type="compositionally biased region" description="Polar residues" evidence="1">
    <location>
        <begin position="1"/>
        <end position="21"/>
    </location>
</feature>
<dbReference type="Proteomes" id="UP000838878">
    <property type="component" value="Chromosome 8"/>
</dbReference>